<dbReference type="InterPro" id="IPR020901">
    <property type="entry name" value="Prtase_inh_Kunz-CS"/>
</dbReference>
<sequence>FSVIRSFHHEGLLAPWVHQRRFRCNRLRKQCTPKAEVGFCKAKQPRWWFNIDSSKCEPFLYGGCGGNENRYLSKEECETTCYPPTMYRVRLDIYNEGKVGVSVLCRSPPESGPCKARFPRFYYNRSSDSCHEFIYGGCNRNLNNFPTERDCMSVCGARPPG</sequence>
<organism evidence="7">
    <name type="scientific">Amblyomma maculatum</name>
    <name type="common">Gulf Coast tick</name>
    <dbReference type="NCBI Taxonomy" id="34609"/>
    <lineage>
        <taxon>Eukaryota</taxon>
        <taxon>Metazoa</taxon>
        <taxon>Ecdysozoa</taxon>
        <taxon>Arthropoda</taxon>
        <taxon>Chelicerata</taxon>
        <taxon>Arachnida</taxon>
        <taxon>Acari</taxon>
        <taxon>Parasitiformes</taxon>
        <taxon>Ixodida</taxon>
        <taxon>Ixodoidea</taxon>
        <taxon>Ixodidae</taxon>
        <taxon>Amblyomminae</taxon>
        <taxon>Amblyomma</taxon>
    </lineage>
</organism>
<dbReference type="PRINTS" id="PR00759">
    <property type="entry name" value="BASICPTASE"/>
</dbReference>
<dbReference type="GO" id="GO:0004867">
    <property type="term" value="F:serine-type endopeptidase inhibitor activity"/>
    <property type="evidence" value="ECO:0007669"/>
    <property type="project" value="UniProtKB-KW"/>
</dbReference>
<accession>G3MIC1</accession>
<dbReference type="EMBL" id="JO841622">
    <property type="protein sequence ID" value="AEO33239.1"/>
    <property type="molecule type" value="mRNA"/>
</dbReference>
<dbReference type="CDD" id="cd00109">
    <property type="entry name" value="Kunitz-type"/>
    <property type="match status" value="2"/>
</dbReference>
<dbReference type="PROSITE" id="PS50279">
    <property type="entry name" value="BPTI_KUNITZ_2"/>
    <property type="match status" value="2"/>
</dbReference>
<keyword evidence="5" id="KW-1015">Disulfide bond</keyword>
<dbReference type="InterPro" id="IPR050098">
    <property type="entry name" value="TFPI/VKTCI-like"/>
</dbReference>
<feature type="domain" description="BPTI/Kunitz inhibitor" evidence="6">
    <location>
        <begin position="31"/>
        <end position="81"/>
    </location>
</feature>
<name>G3MIC1_AMBMU</name>
<dbReference type="PANTHER" id="PTHR10083">
    <property type="entry name" value="KUNITZ-TYPE PROTEASE INHIBITOR-RELATED"/>
    <property type="match status" value="1"/>
</dbReference>
<dbReference type="InterPro" id="IPR036880">
    <property type="entry name" value="Kunitz_BPTI_sf"/>
</dbReference>
<evidence type="ECO:0000256" key="5">
    <source>
        <dbReference type="ARBA" id="ARBA00023157"/>
    </source>
</evidence>
<reference evidence="7" key="1">
    <citation type="journal article" date="2011" name="PLoS ONE">
        <title>A deep insight into the sialotranscriptome of the gulf coast tick, Amblyomma maculatum.</title>
        <authorList>
            <person name="Karim S."/>
            <person name="Singh P."/>
            <person name="Ribeiro J.M."/>
        </authorList>
    </citation>
    <scope>NUCLEOTIDE SEQUENCE</scope>
    <source>
        <tissue evidence="7">Salivary gland</tissue>
    </source>
</reference>
<evidence type="ECO:0000256" key="2">
    <source>
        <dbReference type="ARBA" id="ARBA00022525"/>
    </source>
</evidence>
<evidence type="ECO:0000256" key="1">
    <source>
        <dbReference type="ARBA" id="ARBA00004613"/>
    </source>
</evidence>
<dbReference type="Gene3D" id="4.10.410.10">
    <property type="entry name" value="Pancreatic trypsin inhibitor Kunitz domain"/>
    <property type="match status" value="2"/>
</dbReference>
<keyword evidence="2" id="KW-0964">Secreted</keyword>
<evidence type="ECO:0000256" key="4">
    <source>
        <dbReference type="ARBA" id="ARBA00022900"/>
    </source>
</evidence>
<dbReference type="GO" id="GO:0005615">
    <property type="term" value="C:extracellular space"/>
    <property type="evidence" value="ECO:0007669"/>
    <property type="project" value="TreeGrafter"/>
</dbReference>
<protein>
    <recommendedName>
        <fullName evidence="6">BPTI/Kunitz inhibitor domain-containing protein</fullName>
    </recommendedName>
</protein>
<dbReference type="SUPFAM" id="SSF57362">
    <property type="entry name" value="BPTI-like"/>
    <property type="match status" value="2"/>
</dbReference>
<dbReference type="FunFam" id="4.10.410.10:FF:000011">
    <property type="entry name" value="Tissue factor pathway inhibitor"/>
    <property type="match status" value="1"/>
</dbReference>
<dbReference type="PROSITE" id="PS00280">
    <property type="entry name" value="BPTI_KUNITZ_1"/>
    <property type="match status" value="2"/>
</dbReference>
<dbReference type="AlphaFoldDB" id="G3MIC1"/>
<dbReference type="Pfam" id="PF00014">
    <property type="entry name" value="Kunitz_BPTI"/>
    <property type="match status" value="2"/>
</dbReference>
<dbReference type="SMART" id="SM00131">
    <property type="entry name" value="KU"/>
    <property type="match status" value="2"/>
</dbReference>
<comment type="subcellular location">
    <subcellularLocation>
        <location evidence="1">Secreted</location>
    </subcellularLocation>
</comment>
<evidence type="ECO:0000256" key="3">
    <source>
        <dbReference type="ARBA" id="ARBA00022690"/>
    </source>
</evidence>
<evidence type="ECO:0000259" key="6">
    <source>
        <dbReference type="PROSITE" id="PS50279"/>
    </source>
</evidence>
<evidence type="ECO:0000313" key="7">
    <source>
        <dbReference type="EMBL" id="AEO33239.1"/>
    </source>
</evidence>
<proteinExistence type="evidence at transcript level"/>
<dbReference type="InterPro" id="IPR002223">
    <property type="entry name" value="Kunitz_BPTI"/>
</dbReference>
<keyword evidence="3" id="KW-0646">Protease inhibitor</keyword>
<feature type="domain" description="BPTI/Kunitz inhibitor" evidence="6">
    <location>
        <begin position="105"/>
        <end position="155"/>
    </location>
</feature>
<feature type="non-terminal residue" evidence="7">
    <location>
        <position position="1"/>
    </location>
</feature>
<keyword evidence="4" id="KW-0722">Serine protease inhibitor</keyword>
<dbReference type="PANTHER" id="PTHR10083:SF374">
    <property type="entry name" value="BPTI_KUNITZ INHIBITOR DOMAIN-CONTAINING PROTEIN"/>
    <property type="match status" value="1"/>
</dbReference>